<dbReference type="SUPFAM" id="SSF64288">
    <property type="entry name" value="Chorismate lyase-like"/>
    <property type="match status" value="1"/>
</dbReference>
<keyword evidence="2" id="KW-0238">DNA-binding</keyword>
<keyword evidence="3" id="KW-0804">Transcription</keyword>
<evidence type="ECO:0000313" key="5">
    <source>
        <dbReference type="EMBL" id="MBG6138164.1"/>
    </source>
</evidence>
<dbReference type="Pfam" id="PF07702">
    <property type="entry name" value="UTRA"/>
    <property type="match status" value="1"/>
</dbReference>
<dbReference type="Gene3D" id="3.40.1410.10">
    <property type="entry name" value="Chorismate lyase-like"/>
    <property type="match status" value="1"/>
</dbReference>
<sequence length="248" mass="27405">MPSLYATLADTLRAEIVAGALPPGTQLPSEHELVQRHGVSRNTVRKALGQLVHDGLVISRQGSGYFVREHQPVIWHASRPERNVQTSVLPADAWSHCVREQGRTPEEKIRIVVGVPNARIAAALQLKPGEEVVGRLRERYVDGVLSTLADSYYPESLVRDSPIMLPYDVQPGVYAILASRGAGFTRNRDEIITRMPNREEANRLKLGPGTPIAEHLRVSFTPSNRPVRLLLSILPGDKVTIAYESFAT</sequence>
<dbReference type="InterPro" id="IPR036388">
    <property type="entry name" value="WH-like_DNA-bd_sf"/>
</dbReference>
<dbReference type="PANTHER" id="PTHR44846:SF17">
    <property type="entry name" value="GNTR-FAMILY TRANSCRIPTIONAL REGULATOR"/>
    <property type="match status" value="1"/>
</dbReference>
<dbReference type="GO" id="GO:0003677">
    <property type="term" value="F:DNA binding"/>
    <property type="evidence" value="ECO:0007669"/>
    <property type="project" value="UniProtKB-KW"/>
</dbReference>
<gene>
    <name evidence="5" type="ORF">IW245_004358</name>
</gene>
<protein>
    <submittedName>
        <fullName evidence="5">GntR family transcriptional regulator</fullName>
    </submittedName>
</protein>
<reference evidence="5" key="1">
    <citation type="submission" date="2020-11" db="EMBL/GenBank/DDBJ databases">
        <title>Sequencing the genomes of 1000 actinobacteria strains.</title>
        <authorList>
            <person name="Klenk H.-P."/>
        </authorList>
    </citation>
    <scope>NUCLEOTIDE SEQUENCE</scope>
    <source>
        <strain evidence="5">DSM 45356</strain>
    </source>
</reference>
<keyword evidence="6" id="KW-1185">Reference proteome</keyword>
<proteinExistence type="predicted"/>
<dbReference type="InterPro" id="IPR000524">
    <property type="entry name" value="Tscrpt_reg_HTH_GntR"/>
</dbReference>
<evidence type="ECO:0000259" key="4">
    <source>
        <dbReference type="PROSITE" id="PS50949"/>
    </source>
</evidence>
<dbReference type="EMBL" id="JADOUF010000001">
    <property type="protein sequence ID" value="MBG6138164.1"/>
    <property type="molecule type" value="Genomic_DNA"/>
</dbReference>
<name>A0A8J7GT92_9ACTN</name>
<dbReference type="SUPFAM" id="SSF46785">
    <property type="entry name" value="Winged helix' DNA-binding domain"/>
    <property type="match status" value="1"/>
</dbReference>
<dbReference type="PANTHER" id="PTHR44846">
    <property type="entry name" value="MANNOSYL-D-GLYCERATE TRANSPORT/METABOLISM SYSTEM REPRESSOR MNGR-RELATED"/>
    <property type="match status" value="1"/>
</dbReference>
<dbReference type="PROSITE" id="PS50949">
    <property type="entry name" value="HTH_GNTR"/>
    <property type="match status" value="1"/>
</dbReference>
<evidence type="ECO:0000256" key="2">
    <source>
        <dbReference type="ARBA" id="ARBA00023125"/>
    </source>
</evidence>
<dbReference type="InterPro" id="IPR036390">
    <property type="entry name" value="WH_DNA-bd_sf"/>
</dbReference>
<dbReference type="InterPro" id="IPR011663">
    <property type="entry name" value="UTRA"/>
</dbReference>
<accession>A0A8J7GT92</accession>
<dbReference type="Gene3D" id="1.10.10.10">
    <property type="entry name" value="Winged helix-like DNA-binding domain superfamily/Winged helix DNA-binding domain"/>
    <property type="match status" value="1"/>
</dbReference>
<evidence type="ECO:0000256" key="3">
    <source>
        <dbReference type="ARBA" id="ARBA00023163"/>
    </source>
</evidence>
<evidence type="ECO:0000256" key="1">
    <source>
        <dbReference type="ARBA" id="ARBA00023015"/>
    </source>
</evidence>
<organism evidence="5 6">
    <name type="scientific">Longispora fulva</name>
    <dbReference type="NCBI Taxonomy" id="619741"/>
    <lineage>
        <taxon>Bacteria</taxon>
        <taxon>Bacillati</taxon>
        <taxon>Actinomycetota</taxon>
        <taxon>Actinomycetes</taxon>
        <taxon>Micromonosporales</taxon>
        <taxon>Micromonosporaceae</taxon>
        <taxon>Longispora</taxon>
    </lineage>
</organism>
<dbReference type="PRINTS" id="PR00035">
    <property type="entry name" value="HTHGNTR"/>
</dbReference>
<comment type="caution">
    <text evidence="5">The sequence shown here is derived from an EMBL/GenBank/DDBJ whole genome shotgun (WGS) entry which is preliminary data.</text>
</comment>
<dbReference type="InterPro" id="IPR050679">
    <property type="entry name" value="Bact_HTH_transcr_reg"/>
</dbReference>
<dbReference type="CDD" id="cd07377">
    <property type="entry name" value="WHTH_GntR"/>
    <property type="match status" value="1"/>
</dbReference>
<dbReference type="SMART" id="SM00345">
    <property type="entry name" value="HTH_GNTR"/>
    <property type="match status" value="1"/>
</dbReference>
<dbReference type="RefSeq" id="WP_197004949.1">
    <property type="nucleotide sequence ID" value="NZ_BONS01000017.1"/>
</dbReference>
<dbReference type="Pfam" id="PF00392">
    <property type="entry name" value="GntR"/>
    <property type="match status" value="1"/>
</dbReference>
<evidence type="ECO:0000313" key="6">
    <source>
        <dbReference type="Proteomes" id="UP000622552"/>
    </source>
</evidence>
<dbReference type="InterPro" id="IPR028978">
    <property type="entry name" value="Chorismate_lyase_/UTRA_dom_sf"/>
</dbReference>
<keyword evidence="1" id="KW-0805">Transcription regulation</keyword>
<dbReference type="AlphaFoldDB" id="A0A8J7GT92"/>
<dbReference type="SMART" id="SM00866">
    <property type="entry name" value="UTRA"/>
    <property type="match status" value="1"/>
</dbReference>
<dbReference type="GO" id="GO:0003700">
    <property type="term" value="F:DNA-binding transcription factor activity"/>
    <property type="evidence" value="ECO:0007669"/>
    <property type="project" value="InterPro"/>
</dbReference>
<dbReference type="GO" id="GO:0045892">
    <property type="term" value="P:negative regulation of DNA-templated transcription"/>
    <property type="evidence" value="ECO:0007669"/>
    <property type="project" value="TreeGrafter"/>
</dbReference>
<feature type="domain" description="HTH gntR-type" evidence="4">
    <location>
        <begin position="2"/>
        <end position="70"/>
    </location>
</feature>
<dbReference type="Proteomes" id="UP000622552">
    <property type="component" value="Unassembled WGS sequence"/>
</dbReference>